<sequence>MLVAVTLVCFCIYPLNEAYIIEVKQSNHESLKQCVCNIVKNYFSNYSVITYLDLYYDSDDIYKAVHSLKNINVIQRDKIIGVNKIDESYLIASSNTSTLIEVFPIIKKERSWNPHAHFLLIIKSLAENELKEVFDILMKAHVLNVLVINGHSDHDIYTYNPYENYGCGRRYDRIIEYGKCLSPNTDNLYPFKLVTGLKHCTIRVTSPHWPPYSIDPNRRNNSHVGVEEFIFRQMGILEHFQVQFQYSDDAEIFTMIRNDMAAVGPMYQIQSGGTDAVLGGMILTHSRAHAFSYVYGHLSYTDEIRYQVQKAQPVPSWMYMYLEFNILIWIVFLLTFITFFFIFITLVKPRDKTRVIFVMFRYLLLNGVRINGTYFTKYFFLMWIMFAYLINIYYVSSLVSIATDQPVRYQISNEQDISNYNLKPCISDLMRNYLLSVENMTLGNNEGKNCKGLLDSIKTVSTSSYIYTVVLYSIYRYRRNQFYNQFGNPTTYSFPKPISKIVYAIYLYKGFPLVEKLTKHAVRLRETGLIEYRLNDLHRQNENKYVFSKETRRSIVVVPWSVLIAGHVISGIAFILEIIISKKLNFRKLILSLERKVMT</sequence>
<evidence type="ECO:0000256" key="9">
    <source>
        <dbReference type="SAM" id="SignalP"/>
    </source>
</evidence>
<keyword evidence="4 8" id="KW-1133">Transmembrane helix</keyword>
<feature type="transmembrane region" description="Helical" evidence="8">
    <location>
        <begin position="378"/>
        <end position="396"/>
    </location>
</feature>
<protein>
    <submittedName>
        <fullName evidence="10">Ionotropic receptor 60a1b</fullName>
    </submittedName>
</protein>
<proteinExistence type="predicted"/>
<accession>A0A141W3L5</accession>
<evidence type="ECO:0000256" key="4">
    <source>
        <dbReference type="ARBA" id="ARBA00022989"/>
    </source>
</evidence>
<evidence type="ECO:0000256" key="3">
    <source>
        <dbReference type="ARBA" id="ARBA00022692"/>
    </source>
</evidence>
<feature type="transmembrane region" description="Helical" evidence="8">
    <location>
        <begin position="557"/>
        <end position="580"/>
    </location>
</feature>
<feature type="chain" id="PRO_5007492908" evidence="9">
    <location>
        <begin position="19"/>
        <end position="599"/>
    </location>
</feature>
<evidence type="ECO:0000256" key="2">
    <source>
        <dbReference type="ARBA" id="ARBA00022475"/>
    </source>
</evidence>
<dbReference type="AlphaFoldDB" id="A0A141W3L5"/>
<reference evidence="10" key="1">
    <citation type="journal article" date="2016" name="BMC Genomics">
        <title>Genome-wide analysis of ionotropic receptors provides insight into their evolution in Heliconius butterflies.</title>
        <authorList>
            <person name="van Schooten B."/>
            <person name="Jiggins C.D."/>
            <person name="Briscoe A.D."/>
            <person name="Papa R."/>
        </authorList>
    </citation>
    <scope>NUCLEOTIDE SEQUENCE</scope>
</reference>
<evidence type="ECO:0000256" key="6">
    <source>
        <dbReference type="ARBA" id="ARBA00023170"/>
    </source>
</evidence>
<evidence type="ECO:0000256" key="1">
    <source>
        <dbReference type="ARBA" id="ARBA00004651"/>
    </source>
</evidence>
<dbReference type="GO" id="GO:0005886">
    <property type="term" value="C:plasma membrane"/>
    <property type="evidence" value="ECO:0007669"/>
    <property type="project" value="UniProtKB-SubCell"/>
</dbReference>
<feature type="transmembrane region" description="Helical" evidence="8">
    <location>
        <begin position="326"/>
        <end position="347"/>
    </location>
</feature>
<comment type="subcellular location">
    <subcellularLocation>
        <location evidence="1">Cell membrane</location>
        <topology evidence="1">Multi-pass membrane protein</topology>
    </subcellularLocation>
</comment>
<keyword evidence="6 10" id="KW-0675">Receptor</keyword>
<feature type="signal peptide" evidence="9">
    <location>
        <begin position="1"/>
        <end position="18"/>
    </location>
</feature>
<dbReference type="PANTHER" id="PTHR42643:SF30">
    <property type="entry name" value="IONOTROPIC RECEPTOR 40A-RELATED"/>
    <property type="match status" value="1"/>
</dbReference>
<keyword evidence="3 8" id="KW-0812">Transmembrane</keyword>
<evidence type="ECO:0000313" key="10">
    <source>
        <dbReference type="EMBL" id="AMM70722.1"/>
    </source>
</evidence>
<evidence type="ECO:0000256" key="5">
    <source>
        <dbReference type="ARBA" id="ARBA00023136"/>
    </source>
</evidence>
<keyword evidence="2" id="KW-1003">Cell membrane</keyword>
<dbReference type="InterPro" id="IPR052192">
    <property type="entry name" value="Insect_Ionotropic_Sensory_Rcpt"/>
</dbReference>
<evidence type="ECO:0000256" key="8">
    <source>
        <dbReference type="SAM" id="Phobius"/>
    </source>
</evidence>
<dbReference type="SUPFAM" id="SSF53850">
    <property type="entry name" value="Periplasmic binding protein-like II"/>
    <property type="match status" value="1"/>
</dbReference>
<dbReference type="EMBL" id="KU756989">
    <property type="protein sequence ID" value="AMM70722.1"/>
    <property type="molecule type" value="Genomic_DNA"/>
</dbReference>
<evidence type="ECO:0000256" key="7">
    <source>
        <dbReference type="ARBA" id="ARBA00023180"/>
    </source>
</evidence>
<feature type="non-terminal residue" evidence="10">
    <location>
        <position position="1"/>
    </location>
</feature>
<keyword evidence="5 8" id="KW-0472">Membrane</keyword>
<keyword evidence="9" id="KW-0732">Signal</keyword>
<name>A0A141W3L5_9NEOP</name>
<dbReference type="PANTHER" id="PTHR42643">
    <property type="entry name" value="IONOTROPIC RECEPTOR 20A-RELATED"/>
    <property type="match status" value="1"/>
</dbReference>
<organism evidence="10">
    <name type="scientific">Heliconius doris doris</name>
    <dbReference type="NCBI Taxonomy" id="1608916"/>
    <lineage>
        <taxon>Eukaryota</taxon>
        <taxon>Metazoa</taxon>
        <taxon>Ecdysozoa</taxon>
        <taxon>Arthropoda</taxon>
        <taxon>Hexapoda</taxon>
        <taxon>Insecta</taxon>
        <taxon>Pterygota</taxon>
        <taxon>Neoptera</taxon>
        <taxon>Endopterygota</taxon>
        <taxon>Lepidoptera</taxon>
        <taxon>Glossata</taxon>
        <taxon>Ditrysia</taxon>
        <taxon>Papilionoidea</taxon>
        <taxon>Nymphalidae</taxon>
        <taxon>Heliconiinae</taxon>
        <taxon>Heliconiini</taxon>
        <taxon>Heliconius</taxon>
    </lineage>
</organism>
<keyword evidence="7" id="KW-0325">Glycoprotein</keyword>
<dbReference type="Gene3D" id="3.40.190.10">
    <property type="entry name" value="Periplasmic binding protein-like II"/>
    <property type="match status" value="1"/>
</dbReference>